<gene>
    <name evidence="3" type="ORF">GCM10010315_20770</name>
</gene>
<keyword evidence="4" id="KW-1185">Reference proteome</keyword>
<evidence type="ECO:0000313" key="3">
    <source>
        <dbReference type="EMBL" id="GAA2714132.1"/>
    </source>
</evidence>
<dbReference type="Gene3D" id="3.40.630.90">
    <property type="match status" value="1"/>
</dbReference>
<organism evidence="3 4">
    <name type="scientific">Streptomyces luteosporeus</name>
    <dbReference type="NCBI Taxonomy" id="173856"/>
    <lineage>
        <taxon>Bacteria</taxon>
        <taxon>Bacillati</taxon>
        <taxon>Actinomycetota</taxon>
        <taxon>Actinomycetes</taxon>
        <taxon>Kitasatosporales</taxon>
        <taxon>Streptomycetaceae</taxon>
        <taxon>Streptomyces</taxon>
    </lineage>
</organism>
<protein>
    <submittedName>
        <fullName evidence="3">GNAT family N-acetyltransferase</fullName>
    </submittedName>
</protein>
<dbReference type="InterPro" id="IPR016181">
    <property type="entry name" value="Acyl_CoA_acyltransferase"/>
</dbReference>
<dbReference type="InterPro" id="IPR000182">
    <property type="entry name" value="GNAT_dom"/>
</dbReference>
<sequence length="312" mass="33179">MDPLDEVNPPTGAAGKGAAARRGPEPGLPATPDGLTVSVATEEDWNHVIAWADGERWNVGRGDAALFLPTDPAGFFVGRMEGRPVSAMSVVNYSARYAFLGHYLVDPAFRGRGLGLATWQAAVPHARGRSLGLDATPARQDDYAKSGFVAYYDTVRHTGRPQRAGAPGPGTVPVTGEHLAAVLAYDRQYFPTDRADFVQRWLTAPGHVAYARLTEGRLTGYGVIRPASEAHRIGPLFAETRADAEALFDALTAHLGPGDEVSLDIPAPQKEAGALAIDRGLAAEFHTVRMYSGPVPANRAEQAFATTTLELG</sequence>
<dbReference type="EMBL" id="BAAASL010000007">
    <property type="protein sequence ID" value="GAA2714132.1"/>
    <property type="molecule type" value="Genomic_DNA"/>
</dbReference>
<dbReference type="Pfam" id="PF00583">
    <property type="entry name" value="Acetyltransf_1"/>
    <property type="match status" value="1"/>
</dbReference>
<feature type="region of interest" description="Disordered" evidence="1">
    <location>
        <begin position="1"/>
        <end position="31"/>
    </location>
</feature>
<evidence type="ECO:0000259" key="2">
    <source>
        <dbReference type="PROSITE" id="PS51186"/>
    </source>
</evidence>
<dbReference type="Gene3D" id="3.40.630.30">
    <property type="match status" value="1"/>
</dbReference>
<evidence type="ECO:0000256" key="1">
    <source>
        <dbReference type="SAM" id="MobiDB-lite"/>
    </source>
</evidence>
<reference evidence="3 4" key="1">
    <citation type="journal article" date="2019" name="Int. J. Syst. Evol. Microbiol.">
        <title>The Global Catalogue of Microorganisms (GCM) 10K type strain sequencing project: providing services to taxonomists for standard genome sequencing and annotation.</title>
        <authorList>
            <consortium name="The Broad Institute Genomics Platform"/>
            <consortium name="The Broad Institute Genome Sequencing Center for Infectious Disease"/>
            <person name="Wu L."/>
            <person name="Ma J."/>
        </authorList>
    </citation>
    <scope>NUCLEOTIDE SEQUENCE [LARGE SCALE GENOMIC DNA]</scope>
    <source>
        <strain evidence="3 4">JCM 4542</strain>
    </source>
</reference>
<dbReference type="InterPro" id="IPR041496">
    <property type="entry name" value="YitH/HolE_GNAT"/>
</dbReference>
<proteinExistence type="predicted"/>
<dbReference type="PANTHER" id="PTHR47237:SF1">
    <property type="entry name" value="SLL0310 PROTEIN"/>
    <property type="match status" value="1"/>
</dbReference>
<dbReference type="CDD" id="cd04301">
    <property type="entry name" value="NAT_SF"/>
    <property type="match status" value="1"/>
</dbReference>
<evidence type="ECO:0000313" key="4">
    <source>
        <dbReference type="Proteomes" id="UP001500886"/>
    </source>
</evidence>
<dbReference type="RefSeq" id="WP_344434650.1">
    <property type="nucleotide sequence ID" value="NZ_BAAASL010000007.1"/>
</dbReference>
<feature type="domain" description="N-acetyltransferase" evidence="2">
    <location>
        <begin position="35"/>
        <end position="169"/>
    </location>
</feature>
<dbReference type="InterPro" id="IPR052729">
    <property type="entry name" value="Acyl/Acetyltrans_Enzymes"/>
</dbReference>
<dbReference type="PANTHER" id="PTHR47237">
    <property type="entry name" value="SLL0310 PROTEIN"/>
    <property type="match status" value="1"/>
</dbReference>
<dbReference type="PROSITE" id="PS51186">
    <property type="entry name" value="GNAT"/>
    <property type="match status" value="1"/>
</dbReference>
<dbReference type="Proteomes" id="UP001500886">
    <property type="component" value="Unassembled WGS sequence"/>
</dbReference>
<feature type="compositionally biased region" description="Low complexity" evidence="1">
    <location>
        <begin position="9"/>
        <end position="21"/>
    </location>
</feature>
<comment type="caution">
    <text evidence="3">The sequence shown here is derived from an EMBL/GenBank/DDBJ whole genome shotgun (WGS) entry which is preliminary data.</text>
</comment>
<name>A0ABN3TPW1_9ACTN</name>
<dbReference type="Pfam" id="PF18014">
    <property type="entry name" value="Acetyltransf_18"/>
    <property type="match status" value="1"/>
</dbReference>
<dbReference type="SUPFAM" id="SSF55729">
    <property type="entry name" value="Acyl-CoA N-acyltransferases (Nat)"/>
    <property type="match status" value="1"/>
</dbReference>
<accession>A0ABN3TPW1</accession>